<dbReference type="EMBL" id="LAZR01068908">
    <property type="protein sequence ID" value="KKK48756.1"/>
    <property type="molecule type" value="Genomic_DNA"/>
</dbReference>
<organism evidence="1">
    <name type="scientific">marine sediment metagenome</name>
    <dbReference type="NCBI Taxonomy" id="412755"/>
    <lineage>
        <taxon>unclassified sequences</taxon>
        <taxon>metagenomes</taxon>
        <taxon>ecological metagenomes</taxon>
    </lineage>
</organism>
<sequence>TGTTARFAPGAFERGKGPGEIKQELSEKAFGVFAGALDTGVEGIEETRKRVGGVTFISPEIKGKERTTRKELFVPVFKPKVIKPRPTITKEIPLTLLGIPKRLEVEDESRVLGEGDRGISMGVSVPLVDKLSEEAKGFKERRERVTKFGEVFSKLFEPITTKIEDIGSFITLGKGKPIGERGVIGRGVQAGVTTLIGLPIFIARDIPIVTAEALSVVETFIKPETRPIGIKAIKPAAIKTLKEAITPEFIGSVLGASAIGIGLKVTKVPEAARVLKDIAKEPPPKIVGEQIFGFDPIKIDIKTQKILRTEKVEVIKPSDLVTTSIRALQPKPIGAVA</sequence>
<accession>A0A0F8YKX6</accession>
<feature type="non-terminal residue" evidence="1">
    <location>
        <position position="1"/>
    </location>
</feature>
<gene>
    <name evidence="1" type="ORF">LCGC14_3141930</name>
</gene>
<name>A0A0F8YKX6_9ZZZZ</name>
<comment type="caution">
    <text evidence="1">The sequence shown here is derived from an EMBL/GenBank/DDBJ whole genome shotgun (WGS) entry which is preliminary data.</text>
</comment>
<feature type="non-terminal residue" evidence="1">
    <location>
        <position position="337"/>
    </location>
</feature>
<evidence type="ECO:0000313" key="1">
    <source>
        <dbReference type="EMBL" id="KKK48756.1"/>
    </source>
</evidence>
<proteinExistence type="predicted"/>
<reference evidence="1" key="1">
    <citation type="journal article" date="2015" name="Nature">
        <title>Complex archaea that bridge the gap between prokaryotes and eukaryotes.</title>
        <authorList>
            <person name="Spang A."/>
            <person name="Saw J.H."/>
            <person name="Jorgensen S.L."/>
            <person name="Zaremba-Niedzwiedzka K."/>
            <person name="Martijn J."/>
            <person name="Lind A.E."/>
            <person name="van Eijk R."/>
            <person name="Schleper C."/>
            <person name="Guy L."/>
            <person name="Ettema T.J."/>
        </authorList>
    </citation>
    <scope>NUCLEOTIDE SEQUENCE</scope>
</reference>
<dbReference type="AlphaFoldDB" id="A0A0F8YKX6"/>
<protein>
    <submittedName>
        <fullName evidence="1">Uncharacterized protein</fullName>
    </submittedName>
</protein>